<keyword evidence="2" id="KW-0560">Oxidoreductase</keyword>
<dbReference type="InterPro" id="IPR051799">
    <property type="entry name" value="NADH_flavin_oxidoreductase"/>
</dbReference>
<accession>A0ABT9U348</accession>
<protein>
    <submittedName>
        <fullName evidence="4">2,4-dienoyl-CoA reductase-like NADH-dependent reductase (Old Yellow Enzyme family)</fullName>
    </submittedName>
</protein>
<reference evidence="4 5" key="1">
    <citation type="submission" date="2023-07" db="EMBL/GenBank/DDBJ databases">
        <title>Sorghum-associated microbial communities from plants grown in Nebraska, USA.</title>
        <authorList>
            <person name="Schachtman D."/>
        </authorList>
    </citation>
    <scope>NUCLEOTIDE SEQUENCE [LARGE SCALE GENOMIC DNA]</scope>
    <source>
        <strain evidence="4 5">CC482</strain>
    </source>
</reference>
<evidence type="ECO:0000313" key="5">
    <source>
        <dbReference type="Proteomes" id="UP001229346"/>
    </source>
</evidence>
<keyword evidence="1" id="KW-0285">Flavoprotein</keyword>
<dbReference type="PANTHER" id="PTHR43656:SF2">
    <property type="entry name" value="BINDING OXIDOREDUCTASE, PUTATIVE (AFU_ORTHOLOGUE AFUA_2G08260)-RELATED"/>
    <property type="match status" value="1"/>
</dbReference>
<keyword evidence="5" id="KW-1185">Reference proteome</keyword>
<dbReference type="SUPFAM" id="SSF51395">
    <property type="entry name" value="FMN-linked oxidoreductases"/>
    <property type="match status" value="1"/>
</dbReference>
<feature type="domain" description="NADH:flavin oxidoreductase/NADH oxidase N-terminal" evidence="3">
    <location>
        <begin position="8"/>
        <end position="338"/>
    </location>
</feature>
<dbReference type="Gene3D" id="3.20.20.70">
    <property type="entry name" value="Aldolase class I"/>
    <property type="match status" value="1"/>
</dbReference>
<dbReference type="Pfam" id="PF00724">
    <property type="entry name" value="Oxidored_FMN"/>
    <property type="match status" value="1"/>
</dbReference>
<gene>
    <name evidence="4" type="ORF">J2T15_003520</name>
</gene>
<dbReference type="RefSeq" id="WP_307205386.1">
    <property type="nucleotide sequence ID" value="NZ_JAUSSU010000007.1"/>
</dbReference>
<dbReference type="EMBL" id="JAUSSU010000007">
    <property type="protein sequence ID" value="MDQ0114065.1"/>
    <property type="molecule type" value="Genomic_DNA"/>
</dbReference>
<dbReference type="Proteomes" id="UP001229346">
    <property type="component" value="Unassembled WGS sequence"/>
</dbReference>
<dbReference type="PANTHER" id="PTHR43656">
    <property type="entry name" value="BINDING OXIDOREDUCTASE, PUTATIVE (AFU_ORTHOLOGUE AFUA_2G08260)-RELATED"/>
    <property type="match status" value="1"/>
</dbReference>
<proteinExistence type="predicted"/>
<name>A0ABT9U348_PAEHA</name>
<dbReference type="InterPro" id="IPR013785">
    <property type="entry name" value="Aldolase_TIM"/>
</dbReference>
<dbReference type="CDD" id="cd04735">
    <property type="entry name" value="OYE_like_4_FMN"/>
    <property type="match status" value="1"/>
</dbReference>
<evidence type="ECO:0000256" key="2">
    <source>
        <dbReference type="ARBA" id="ARBA00023002"/>
    </source>
</evidence>
<evidence type="ECO:0000313" key="4">
    <source>
        <dbReference type="EMBL" id="MDQ0114065.1"/>
    </source>
</evidence>
<evidence type="ECO:0000259" key="3">
    <source>
        <dbReference type="Pfam" id="PF00724"/>
    </source>
</evidence>
<sequence length="373" mass="41310">MKEQYNPLFESFTFKSGVHVKNKIVMAPMTNFSSREDGSVSDDEVRYYERRSNGVGMVITACIYVSPNGKGFPGQFAGDRDEMIPSMKRLAASIKDKGAKAVLQIYHGGRECPVALVPGGDVVSASAVASEQNGGVVPRELAETEIEAIVGDFGAATRRAIEAGFDGVEIHGANGYLLQQFFSEQSNKRNDRFGGDIDRRLAFPLAIVDEVKRVVGEHAKEPFLVGYRFLPEEATTPGITMEHTFRLVDELAAKELDYLHISLMEADSLPRRGAEPTKSRLAWIQDRVGHLVPIIGVGSIRTPEEALRTLDVVPFVAIGRELIMEPEWVEKVQSGREEQIRTKLSRNGQEDLVVPTPLWEVIVRPTNWFPIGD</sequence>
<evidence type="ECO:0000256" key="1">
    <source>
        <dbReference type="ARBA" id="ARBA00022630"/>
    </source>
</evidence>
<dbReference type="InterPro" id="IPR001155">
    <property type="entry name" value="OxRdtase_FMN_N"/>
</dbReference>
<comment type="caution">
    <text evidence="4">The sequence shown here is derived from an EMBL/GenBank/DDBJ whole genome shotgun (WGS) entry which is preliminary data.</text>
</comment>
<organism evidence="4 5">
    <name type="scientific">Paenibacillus harenae</name>
    <dbReference type="NCBI Taxonomy" id="306543"/>
    <lineage>
        <taxon>Bacteria</taxon>
        <taxon>Bacillati</taxon>
        <taxon>Bacillota</taxon>
        <taxon>Bacilli</taxon>
        <taxon>Bacillales</taxon>
        <taxon>Paenibacillaceae</taxon>
        <taxon>Paenibacillus</taxon>
    </lineage>
</organism>